<accession>A0ABP1HDF7</accession>
<dbReference type="Proteomes" id="UP001642409">
    <property type="component" value="Unassembled WGS sequence"/>
</dbReference>
<keyword evidence="3" id="KW-1185">Reference proteome</keyword>
<reference evidence="2 3" key="1">
    <citation type="submission" date="2024-07" db="EMBL/GenBank/DDBJ databases">
        <authorList>
            <person name="Akdeniz Z."/>
        </authorList>
    </citation>
    <scope>NUCLEOTIDE SEQUENCE [LARGE SCALE GENOMIC DNA]</scope>
</reference>
<organism evidence="2 3">
    <name type="scientific">Hexamita inflata</name>
    <dbReference type="NCBI Taxonomy" id="28002"/>
    <lineage>
        <taxon>Eukaryota</taxon>
        <taxon>Metamonada</taxon>
        <taxon>Diplomonadida</taxon>
        <taxon>Hexamitidae</taxon>
        <taxon>Hexamitinae</taxon>
        <taxon>Hexamita</taxon>
    </lineage>
</organism>
<proteinExistence type="predicted"/>
<keyword evidence="1" id="KW-1133">Transmembrane helix</keyword>
<evidence type="ECO:0000256" key="1">
    <source>
        <dbReference type="SAM" id="Phobius"/>
    </source>
</evidence>
<comment type="caution">
    <text evidence="2">The sequence shown here is derived from an EMBL/GenBank/DDBJ whole genome shotgun (WGS) entry which is preliminary data.</text>
</comment>
<name>A0ABP1HDF7_9EUKA</name>
<dbReference type="EMBL" id="CAXDID020000028">
    <property type="protein sequence ID" value="CAL5991803.1"/>
    <property type="molecule type" value="Genomic_DNA"/>
</dbReference>
<keyword evidence="1" id="KW-0812">Transmembrane</keyword>
<protein>
    <submittedName>
        <fullName evidence="2">Hypothetical_protein</fullName>
    </submittedName>
</protein>
<sequence length="202" mass="23377">MILLLIHSQCQQQCFQNVGYNLDYLHLFNFVLLYKDNCTIQPNLSLNVYFQASRADLQLTCVYNNKVLQHQLQFQCGCELQDTVCTSFQQSLQNTNDQNLQNLLNSFTFSLKLAVLSNNQTIYTQNIPIVYKTTSKPTFISVSVVIVIFIFAAITFVRTFFKEQKFKQQKQILKIVERKTVLTPEHTRSSTGIEEISVSRII</sequence>
<evidence type="ECO:0000313" key="3">
    <source>
        <dbReference type="Proteomes" id="UP001642409"/>
    </source>
</evidence>
<evidence type="ECO:0000313" key="2">
    <source>
        <dbReference type="EMBL" id="CAL5991803.1"/>
    </source>
</evidence>
<keyword evidence="1" id="KW-0472">Membrane</keyword>
<gene>
    <name evidence="2" type="ORF">HINF_LOCUS12268</name>
</gene>
<feature type="transmembrane region" description="Helical" evidence="1">
    <location>
        <begin position="139"/>
        <end position="161"/>
    </location>
</feature>